<organism evidence="11 12">
    <name type="scientific">Stegodyphus mimosarum</name>
    <name type="common">African social velvet spider</name>
    <dbReference type="NCBI Taxonomy" id="407821"/>
    <lineage>
        <taxon>Eukaryota</taxon>
        <taxon>Metazoa</taxon>
        <taxon>Ecdysozoa</taxon>
        <taxon>Arthropoda</taxon>
        <taxon>Chelicerata</taxon>
        <taxon>Arachnida</taxon>
        <taxon>Araneae</taxon>
        <taxon>Araneomorphae</taxon>
        <taxon>Entelegynae</taxon>
        <taxon>Eresoidea</taxon>
        <taxon>Eresidae</taxon>
        <taxon>Stegodyphus</taxon>
    </lineage>
</organism>
<keyword evidence="2 7" id="KW-0547">Nucleotide-binding</keyword>
<dbReference type="OMA" id="QMIQKAR"/>
<dbReference type="CDD" id="cd18787">
    <property type="entry name" value="SF2_C_DEAD"/>
    <property type="match status" value="1"/>
</dbReference>
<dbReference type="Pfam" id="PF00270">
    <property type="entry name" value="DEAD"/>
    <property type="match status" value="1"/>
</dbReference>
<feature type="non-terminal residue" evidence="11">
    <location>
        <position position="620"/>
    </location>
</feature>
<dbReference type="Pfam" id="PF00271">
    <property type="entry name" value="Helicase_C"/>
    <property type="match status" value="1"/>
</dbReference>
<evidence type="ECO:0000313" key="11">
    <source>
        <dbReference type="EMBL" id="KFM78214.1"/>
    </source>
</evidence>
<dbReference type="CDD" id="cd17946">
    <property type="entry name" value="DEADc_DDX24"/>
    <property type="match status" value="1"/>
</dbReference>
<dbReference type="InterPro" id="IPR014001">
    <property type="entry name" value="Helicase_ATP-bd"/>
</dbReference>
<dbReference type="PROSITE" id="PS51194">
    <property type="entry name" value="HELICASE_CTER"/>
    <property type="match status" value="1"/>
</dbReference>
<dbReference type="EMBL" id="KK120398">
    <property type="protein sequence ID" value="KFM78214.1"/>
    <property type="molecule type" value="Genomic_DNA"/>
</dbReference>
<evidence type="ECO:0000256" key="6">
    <source>
        <dbReference type="PROSITE-ProRule" id="PRU00552"/>
    </source>
</evidence>
<evidence type="ECO:0000259" key="8">
    <source>
        <dbReference type="PROSITE" id="PS51192"/>
    </source>
</evidence>
<dbReference type="SMART" id="SM00487">
    <property type="entry name" value="DEXDc"/>
    <property type="match status" value="1"/>
</dbReference>
<proteinExistence type="inferred from homology"/>
<evidence type="ECO:0000259" key="9">
    <source>
        <dbReference type="PROSITE" id="PS51194"/>
    </source>
</evidence>
<sequence>MKSRKWKPVPVDASLMCSEEFQDFGGIEELDNYEIISKDTLRSTSKRKAKAETKKIRKKQKVAHKEELFESDKQNQNLDMSAWFNCYVPDSVLHALRDLGFYKPTEIQERVIPCAIRDHQDILGAAETGSGKTLAFGIPVVSGILSFKENAKNCEADSKSHALYCLVLTPTRELAIQIKKHLQAICKYTDIKVAVVIGGLAPEKQRRILKKSPDIIVATPGRLWEMMEEGESHLSHLSSVRYLVIDEADRMVEKGHFAELTQIIAIINGNKNNKKRQTFVFSATLTLVHDVPKRLILKNKKGKLKKNKLDSLISVIGMKDAHKVIDITKKTAMVDTLVESQIMCSTEEKDLYLYYFLLMYPGRTLIFCNSIDSVRRLRTVLEYLDCNPYPLHSSMHQRQRLKNLERFAASSTAVLLATDVAARGLDIKGIEHVIHFQVPRTAETYVHRSGRTARAQSEGLSLMLIEPQDAVYYKRICKTLNKDKALPQFPVDHCILKTIKDRITLVHSIDKLEHRMKRLTAQNRWFVNAAKEMDIDIDEENLLNDLGDERECAAKCRQIKGMKKQLKLLLSKPIIPKMFTGSYPTKTGKLISLPNYGSEKAVKAVENKQNQLKRKKIFKS</sequence>
<dbReference type="EC" id="3.6.4.13" evidence="1"/>
<keyword evidence="5 7" id="KW-0067">ATP-binding</keyword>
<feature type="short sequence motif" description="Q motif" evidence="6">
    <location>
        <begin position="81"/>
        <end position="109"/>
    </location>
</feature>
<dbReference type="PANTHER" id="PTHR47959">
    <property type="entry name" value="ATP-DEPENDENT RNA HELICASE RHLE-RELATED"/>
    <property type="match status" value="1"/>
</dbReference>
<dbReference type="PANTHER" id="PTHR47959:SF1">
    <property type="entry name" value="ATP-DEPENDENT RNA HELICASE DBPA"/>
    <property type="match status" value="1"/>
</dbReference>
<dbReference type="InterPro" id="IPR014014">
    <property type="entry name" value="RNA_helicase_DEAD_Q_motif"/>
</dbReference>
<evidence type="ECO:0000256" key="4">
    <source>
        <dbReference type="ARBA" id="ARBA00022806"/>
    </source>
</evidence>
<gene>
    <name evidence="11" type="ORF">X975_11585</name>
</gene>
<keyword evidence="4 7" id="KW-0347">Helicase</keyword>
<dbReference type="GO" id="GO:0005524">
    <property type="term" value="F:ATP binding"/>
    <property type="evidence" value="ECO:0007669"/>
    <property type="project" value="UniProtKB-KW"/>
</dbReference>
<name>A0A087ULH5_STEMI</name>
<dbReference type="PROSITE" id="PS51195">
    <property type="entry name" value="Q_MOTIF"/>
    <property type="match status" value="1"/>
</dbReference>
<accession>A0A087ULH5</accession>
<keyword evidence="3 7" id="KW-0378">Hydrolase</keyword>
<evidence type="ECO:0000313" key="12">
    <source>
        <dbReference type="Proteomes" id="UP000054359"/>
    </source>
</evidence>
<dbReference type="SMART" id="SM00490">
    <property type="entry name" value="HELICc"/>
    <property type="match status" value="1"/>
</dbReference>
<dbReference type="PROSITE" id="PS51192">
    <property type="entry name" value="HELICASE_ATP_BIND_1"/>
    <property type="match status" value="1"/>
</dbReference>
<dbReference type="GO" id="GO:0003724">
    <property type="term" value="F:RNA helicase activity"/>
    <property type="evidence" value="ECO:0007669"/>
    <property type="project" value="UniProtKB-EC"/>
</dbReference>
<evidence type="ECO:0000256" key="1">
    <source>
        <dbReference type="ARBA" id="ARBA00012552"/>
    </source>
</evidence>
<protein>
    <recommendedName>
        <fullName evidence="1">RNA helicase</fullName>
        <ecNumber evidence="1">3.6.4.13</ecNumber>
    </recommendedName>
</protein>
<dbReference type="InterPro" id="IPR050079">
    <property type="entry name" value="DEAD_box_RNA_helicase"/>
</dbReference>
<keyword evidence="12" id="KW-1185">Reference proteome</keyword>
<dbReference type="InterPro" id="IPR001650">
    <property type="entry name" value="Helicase_C-like"/>
</dbReference>
<evidence type="ECO:0000256" key="3">
    <source>
        <dbReference type="ARBA" id="ARBA00022801"/>
    </source>
</evidence>
<dbReference type="GO" id="GO:0005829">
    <property type="term" value="C:cytosol"/>
    <property type="evidence" value="ECO:0007669"/>
    <property type="project" value="TreeGrafter"/>
</dbReference>
<dbReference type="Gene3D" id="3.40.50.300">
    <property type="entry name" value="P-loop containing nucleotide triphosphate hydrolases"/>
    <property type="match status" value="2"/>
</dbReference>
<dbReference type="STRING" id="407821.A0A087ULH5"/>
<dbReference type="InterPro" id="IPR011545">
    <property type="entry name" value="DEAD/DEAH_box_helicase_dom"/>
</dbReference>
<dbReference type="AlphaFoldDB" id="A0A087ULH5"/>
<feature type="domain" description="Helicase C-terminal" evidence="9">
    <location>
        <begin position="350"/>
        <end position="497"/>
    </location>
</feature>
<dbReference type="InterPro" id="IPR027417">
    <property type="entry name" value="P-loop_NTPase"/>
</dbReference>
<dbReference type="Proteomes" id="UP000054359">
    <property type="component" value="Unassembled WGS sequence"/>
</dbReference>
<dbReference type="PROSITE" id="PS00039">
    <property type="entry name" value="DEAD_ATP_HELICASE"/>
    <property type="match status" value="1"/>
</dbReference>
<dbReference type="GO" id="GO:0003676">
    <property type="term" value="F:nucleic acid binding"/>
    <property type="evidence" value="ECO:0007669"/>
    <property type="project" value="InterPro"/>
</dbReference>
<dbReference type="InterPro" id="IPR000629">
    <property type="entry name" value="RNA-helicase_DEAD-box_CS"/>
</dbReference>
<feature type="domain" description="Helicase ATP-binding" evidence="8">
    <location>
        <begin position="113"/>
        <end position="303"/>
    </location>
</feature>
<reference evidence="11 12" key="1">
    <citation type="submission" date="2013-11" db="EMBL/GenBank/DDBJ databases">
        <title>Genome sequencing of Stegodyphus mimosarum.</title>
        <authorList>
            <person name="Bechsgaard J."/>
        </authorList>
    </citation>
    <scope>NUCLEOTIDE SEQUENCE [LARGE SCALE GENOMIC DNA]</scope>
</reference>
<evidence type="ECO:0000259" key="10">
    <source>
        <dbReference type="PROSITE" id="PS51195"/>
    </source>
</evidence>
<dbReference type="OrthoDB" id="4310724at2759"/>
<feature type="domain" description="DEAD-box RNA helicase Q" evidence="10">
    <location>
        <begin position="81"/>
        <end position="109"/>
    </location>
</feature>
<evidence type="ECO:0000256" key="2">
    <source>
        <dbReference type="ARBA" id="ARBA00022741"/>
    </source>
</evidence>
<dbReference type="GO" id="GO:0016787">
    <property type="term" value="F:hydrolase activity"/>
    <property type="evidence" value="ECO:0007669"/>
    <property type="project" value="UniProtKB-KW"/>
</dbReference>
<evidence type="ECO:0000256" key="5">
    <source>
        <dbReference type="ARBA" id="ARBA00022840"/>
    </source>
</evidence>
<comment type="similarity">
    <text evidence="7">Belongs to the DEAD box helicase family.</text>
</comment>
<dbReference type="SUPFAM" id="SSF52540">
    <property type="entry name" value="P-loop containing nucleoside triphosphate hydrolases"/>
    <property type="match status" value="2"/>
</dbReference>
<evidence type="ECO:0000256" key="7">
    <source>
        <dbReference type="RuleBase" id="RU000492"/>
    </source>
</evidence>